<sequence length="300" mass="34705">MNNYIRLYTTIFIWAFIIANGKAQVSAQKFTYKNYENEILAYQPLQSNVSDKDYNHAMMILSETKAAVENNPSNFNRADYYNVLSVFLSMQESEEHIRLAYAKFKEAEGSCEYFLAAGLFDSKSYDLLREDINKQVKTCKNSGDNEVPLDLKAYAKENNLDFNTLLTMERINSADAKYRKGDKTDWTKQNLLDRQNQKSIDSMFQIYNAYVGRSLVGEEYESVMWSVVQHSSLETMEKYLLVVHQAVKANELGKTPFKMLIDRYYGLKFGYQIFGSQSGFGFQMADEKTRKEIIALYGIE</sequence>
<comment type="caution">
    <text evidence="1">The sequence shown here is derived from an EMBL/GenBank/DDBJ whole genome shotgun (WGS) entry which is preliminary data.</text>
</comment>
<evidence type="ECO:0000313" key="2">
    <source>
        <dbReference type="Proteomes" id="UP001156666"/>
    </source>
</evidence>
<name>A0AA37SJ38_9BACT</name>
<protein>
    <submittedName>
        <fullName evidence="1">Uncharacterized protein</fullName>
    </submittedName>
</protein>
<reference evidence="1" key="2">
    <citation type="submission" date="2023-01" db="EMBL/GenBank/DDBJ databases">
        <title>Draft genome sequence of Portibacter lacus strain NBRC 108769.</title>
        <authorList>
            <person name="Sun Q."/>
            <person name="Mori K."/>
        </authorList>
    </citation>
    <scope>NUCLEOTIDE SEQUENCE</scope>
    <source>
        <strain evidence="1">NBRC 108769</strain>
    </source>
</reference>
<dbReference type="RefSeq" id="WP_235294663.1">
    <property type="nucleotide sequence ID" value="NZ_BSOH01000001.1"/>
</dbReference>
<dbReference type="Proteomes" id="UP001156666">
    <property type="component" value="Unassembled WGS sequence"/>
</dbReference>
<reference evidence="1" key="1">
    <citation type="journal article" date="2014" name="Int. J. Syst. Evol. Microbiol.">
        <title>Complete genome sequence of Corynebacterium casei LMG S-19264T (=DSM 44701T), isolated from a smear-ripened cheese.</title>
        <authorList>
            <consortium name="US DOE Joint Genome Institute (JGI-PGF)"/>
            <person name="Walter F."/>
            <person name="Albersmeier A."/>
            <person name="Kalinowski J."/>
            <person name="Ruckert C."/>
        </authorList>
    </citation>
    <scope>NUCLEOTIDE SEQUENCE</scope>
    <source>
        <strain evidence="1">NBRC 108769</strain>
    </source>
</reference>
<dbReference type="EMBL" id="BSOH01000001">
    <property type="protein sequence ID" value="GLR15758.1"/>
    <property type="molecule type" value="Genomic_DNA"/>
</dbReference>
<accession>A0AA37SJ38</accession>
<keyword evidence="2" id="KW-1185">Reference proteome</keyword>
<gene>
    <name evidence="1" type="ORF">GCM10007940_03730</name>
</gene>
<organism evidence="1 2">
    <name type="scientific">Portibacter lacus</name>
    <dbReference type="NCBI Taxonomy" id="1099794"/>
    <lineage>
        <taxon>Bacteria</taxon>
        <taxon>Pseudomonadati</taxon>
        <taxon>Bacteroidota</taxon>
        <taxon>Saprospiria</taxon>
        <taxon>Saprospirales</taxon>
        <taxon>Haliscomenobacteraceae</taxon>
        <taxon>Portibacter</taxon>
    </lineage>
</organism>
<proteinExistence type="predicted"/>
<dbReference type="AlphaFoldDB" id="A0AA37SJ38"/>
<evidence type="ECO:0000313" key="1">
    <source>
        <dbReference type="EMBL" id="GLR15758.1"/>
    </source>
</evidence>